<evidence type="ECO:0000313" key="2">
    <source>
        <dbReference type="Proteomes" id="UP000823775"/>
    </source>
</evidence>
<proteinExistence type="predicted"/>
<dbReference type="Proteomes" id="UP000823775">
    <property type="component" value="Unassembled WGS sequence"/>
</dbReference>
<comment type="caution">
    <text evidence="1">The sequence shown here is derived from an EMBL/GenBank/DDBJ whole genome shotgun (WGS) entry which is preliminary data.</text>
</comment>
<reference evidence="1 2" key="1">
    <citation type="journal article" date="2021" name="BMC Genomics">
        <title>Datura genome reveals duplications of psychoactive alkaloid biosynthetic genes and high mutation rate following tissue culture.</title>
        <authorList>
            <person name="Rajewski A."/>
            <person name="Carter-House D."/>
            <person name="Stajich J."/>
            <person name="Litt A."/>
        </authorList>
    </citation>
    <scope>NUCLEOTIDE SEQUENCE [LARGE SCALE GENOMIC DNA]</scope>
    <source>
        <strain evidence="1">AR-01</strain>
    </source>
</reference>
<sequence>PSGRRRWRRKRGWWRGNPEDGEEIRCLLVSGRSGRDNGVPEFMRYGASRELMEVMVMRGA</sequence>
<keyword evidence="2" id="KW-1185">Reference proteome</keyword>
<organism evidence="1 2">
    <name type="scientific">Datura stramonium</name>
    <name type="common">Jimsonweed</name>
    <name type="synonym">Common thornapple</name>
    <dbReference type="NCBI Taxonomy" id="4076"/>
    <lineage>
        <taxon>Eukaryota</taxon>
        <taxon>Viridiplantae</taxon>
        <taxon>Streptophyta</taxon>
        <taxon>Embryophyta</taxon>
        <taxon>Tracheophyta</taxon>
        <taxon>Spermatophyta</taxon>
        <taxon>Magnoliopsida</taxon>
        <taxon>eudicotyledons</taxon>
        <taxon>Gunneridae</taxon>
        <taxon>Pentapetalae</taxon>
        <taxon>asterids</taxon>
        <taxon>lamiids</taxon>
        <taxon>Solanales</taxon>
        <taxon>Solanaceae</taxon>
        <taxon>Solanoideae</taxon>
        <taxon>Datureae</taxon>
        <taxon>Datura</taxon>
    </lineage>
</organism>
<dbReference type="EMBL" id="JACEIK010001438">
    <property type="protein sequence ID" value="MCD7469392.1"/>
    <property type="molecule type" value="Genomic_DNA"/>
</dbReference>
<name>A0ABS8TDB7_DATST</name>
<feature type="non-terminal residue" evidence="1">
    <location>
        <position position="60"/>
    </location>
</feature>
<evidence type="ECO:0000313" key="1">
    <source>
        <dbReference type="EMBL" id="MCD7469392.1"/>
    </source>
</evidence>
<feature type="non-terminal residue" evidence="1">
    <location>
        <position position="1"/>
    </location>
</feature>
<gene>
    <name evidence="1" type="ORF">HAX54_008366</name>
</gene>
<protein>
    <submittedName>
        <fullName evidence="1">Uncharacterized protein</fullName>
    </submittedName>
</protein>
<accession>A0ABS8TDB7</accession>